<dbReference type="RefSeq" id="WP_163106560.1">
    <property type="nucleotide sequence ID" value="NZ_JAAAWO010000006.1"/>
</dbReference>
<gene>
    <name evidence="2" type="ORF">GTQ48_10010</name>
</gene>
<protein>
    <submittedName>
        <fullName evidence="2">Uncharacterized protein</fullName>
    </submittedName>
</protein>
<proteinExistence type="predicted"/>
<dbReference type="EMBL" id="JAAAWO010000006">
    <property type="protein sequence ID" value="NDW15851.1"/>
    <property type="molecule type" value="Genomic_DNA"/>
</dbReference>
<reference evidence="2 3" key="1">
    <citation type="submission" date="2020-01" db="EMBL/GenBank/DDBJ databases">
        <title>Genomes of bacteria type strains.</title>
        <authorList>
            <person name="Chen J."/>
            <person name="Zhu S."/>
            <person name="Yang J."/>
        </authorList>
    </citation>
    <scope>NUCLEOTIDE SEQUENCE [LARGE SCALE GENOMIC DNA]</scope>
    <source>
        <strain evidence="2 3">LMG 24078</strain>
    </source>
</reference>
<accession>A0A6N9TFD8</accession>
<evidence type="ECO:0000256" key="1">
    <source>
        <dbReference type="SAM" id="SignalP"/>
    </source>
</evidence>
<evidence type="ECO:0000313" key="3">
    <source>
        <dbReference type="Proteomes" id="UP000471381"/>
    </source>
</evidence>
<dbReference type="AlphaFoldDB" id="A0A6N9TFD8"/>
<comment type="caution">
    <text evidence="2">The sequence shown here is derived from an EMBL/GenBank/DDBJ whole genome shotgun (WGS) entry which is preliminary data.</text>
</comment>
<feature type="signal peptide" evidence="1">
    <location>
        <begin position="1"/>
        <end position="18"/>
    </location>
</feature>
<dbReference type="Proteomes" id="UP000471381">
    <property type="component" value="Unassembled WGS sequence"/>
</dbReference>
<evidence type="ECO:0000313" key="2">
    <source>
        <dbReference type="EMBL" id="NDW15851.1"/>
    </source>
</evidence>
<name>A0A6N9TFD8_9ALTE</name>
<keyword evidence="3" id="KW-1185">Reference proteome</keyword>
<sequence length="75" mass="8321">MKYIWLVAGLVFSATAFADDRPVASKELVLEYKAYCAELAEDEGTDGLSLDEYLLICINEELDIEGYQPITSIPS</sequence>
<keyword evidence="1" id="KW-0732">Signal</keyword>
<feature type="chain" id="PRO_5027039532" evidence="1">
    <location>
        <begin position="19"/>
        <end position="75"/>
    </location>
</feature>
<organism evidence="2 3">
    <name type="scientific">Alteromonas genovensis</name>
    <dbReference type="NCBI Taxonomy" id="471225"/>
    <lineage>
        <taxon>Bacteria</taxon>
        <taxon>Pseudomonadati</taxon>
        <taxon>Pseudomonadota</taxon>
        <taxon>Gammaproteobacteria</taxon>
        <taxon>Alteromonadales</taxon>
        <taxon>Alteromonadaceae</taxon>
        <taxon>Alteromonas/Salinimonas group</taxon>
        <taxon>Alteromonas</taxon>
    </lineage>
</organism>